<keyword evidence="3" id="KW-1185">Reference proteome</keyword>
<feature type="domain" description="Endonuclease/exonuclease/phosphatase" evidence="1">
    <location>
        <begin position="31"/>
        <end position="140"/>
    </location>
</feature>
<dbReference type="InterPro" id="IPR036691">
    <property type="entry name" value="Endo/exonu/phosph_ase_sf"/>
</dbReference>
<comment type="caution">
    <text evidence="2">The sequence shown here is derived from an EMBL/GenBank/DDBJ whole genome shotgun (WGS) entry which is preliminary data.</text>
</comment>
<dbReference type="InterPro" id="IPR005135">
    <property type="entry name" value="Endo/exonuclease/phosphatase"/>
</dbReference>
<dbReference type="SUPFAM" id="SSF56219">
    <property type="entry name" value="DNase I-like"/>
    <property type="match status" value="1"/>
</dbReference>
<name>A0AAV0XKG9_9HEMI</name>
<protein>
    <recommendedName>
        <fullName evidence="1">Endonuclease/exonuclease/phosphatase domain-containing protein</fullName>
    </recommendedName>
</protein>
<dbReference type="PANTHER" id="PTHR33273">
    <property type="entry name" value="DOMAIN-CONTAINING PROTEIN, PUTATIVE-RELATED"/>
    <property type="match status" value="1"/>
</dbReference>
<evidence type="ECO:0000313" key="2">
    <source>
        <dbReference type="EMBL" id="CAI6368935.1"/>
    </source>
</evidence>
<dbReference type="Proteomes" id="UP001160148">
    <property type="component" value="Unassembled WGS sequence"/>
</dbReference>
<sequence>MICRLIQQPITLNTLIQTSSVLIQLNGHEVLVSAVYKPPGATLTSHDLDWLTQSAEWQISAGDFNAKHPLWYSHSTNAAGRVLFDHVQQSDYTITAPSSPTHFPTNARYRPDILDIALVRLPYPTQIDNLNELSSDHNPILLETLCTPVSSSPPTTNRFINWTKYKTILSNLPNPTERPTTNSESIDLAIDTLTKNIQHAIEASVFTPKHKNSSFLLPDYIKLVITVKTSYAVNGK</sequence>
<dbReference type="PANTHER" id="PTHR33273:SF4">
    <property type="entry name" value="ENDONUCLEASE_EXONUCLEASE_PHOSPHATASE DOMAIN-CONTAINING PROTEIN"/>
    <property type="match status" value="1"/>
</dbReference>
<organism evidence="2 3">
    <name type="scientific">Macrosiphum euphorbiae</name>
    <name type="common">potato aphid</name>
    <dbReference type="NCBI Taxonomy" id="13131"/>
    <lineage>
        <taxon>Eukaryota</taxon>
        <taxon>Metazoa</taxon>
        <taxon>Ecdysozoa</taxon>
        <taxon>Arthropoda</taxon>
        <taxon>Hexapoda</taxon>
        <taxon>Insecta</taxon>
        <taxon>Pterygota</taxon>
        <taxon>Neoptera</taxon>
        <taxon>Paraneoptera</taxon>
        <taxon>Hemiptera</taxon>
        <taxon>Sternorrhyncha</taxon>
        <taxon>Aphidomorpha</taxon>
        <taxon>Aphidoidea</taxon>
        <taxon>Aphididae</taxon>
        <taxon>Macrosiphini</taxon>
        <taxon>Macrosiphum</taxon>
    </lineage>
</organism>
<dbReference type="Gene3D" id="3.60.10.10">
    <property type="entry name" value="Endonuclease/exonuclease/phosphatase"/>
    <property type="match status" value="1"/>
</dbReference>
<dbReference type="EMBL" id="CARXXK010000005">
    <property type="protein sequence ID" value="CAI6368935.1"/>
    <property type="molecule type" value="Genomic_DNA"/>
</dbReference>
<accession>A0AAV0XKG9</accession>
<proteinExistence type="predicted"/>
<dbReference type="Pfam" id="PF14529">
    <property type="entry name" value="Exo_endo_phos_2"/>
    <property type="match status" value="1"/>
</dbReference>
<dbReference type="GO" id="GO:0003824">
    <property type="term" value="F:catalytic activity"/>
    <property type="evidence" value="ECO:0007669"/>
    <property type="project" value="InterPro"/>
</dbReference>
<dbReference type="AlphaFoldDB" id="A0AAV0XKG9"/>
<evidence type="ECO:0000313" key="3">
    <source>
        <dbReference type="Proteomes" id="UP001160148"/>
    </source>
</evidence>
<reference evidence="2 3" key="1">
    <citation type="submission" date="2023-01" db="EMBL/GenBank/DDBJ databases">
        <authorList>
            <person name="Whitehead M."/>
        </authorList>
    </citation>
    <scope>NUCLEOTIDE SEQUENCE [LARGE SCALE GENOMIC DNA]</scope>
</reference>
<gene>
    <name evidence="2" type="ORF">MEUPH1_LOCUS23234</name>
</gene>
<evidence type="ECO:0000259" key="1">
    <source>
        <dbReference type="Pfam" id="PF14529"/>
    </source>
</evidence>